<dbReference type="SMART" id="SM01411">
    <property type="entry name" value="Ephrin_rec_like"/>
    <property type="match status" value="4"/>
</dbReference>
<organism evidence="1 2">
    <name type="scientific">Hemibagrus guttatus</name>
    <dbReference type="NCBI Taxonomy" id="175788"/>
    <lineage>
        <taxon>Eukaryota</taxon>
        <taxon>Metazoa</taxon>
        <taxon>Chordata</taxon>
        <taxon>Craniata</taxon>
        <taxon>Vertebrata</taxon>
        <taxon>Euteleostomi</taxon>
        <taxon>Actinopterygii</taxon>
        <taxon>Neopterygii</taxon>
        <taxon>Teleostei</taxon>
        <taxon>Ostariophysi</taxon>
        <taxon>Siluriformes</taxon>
        <taxon>Bagridae</taxon>
        <taxon>Hemibagrus</taxon>
    </lineage>
</organism>
<dbReference type="Proteomes" id="UP001274896">
    <property type="component" value="Unassembled WGS sequence"/>
</dbReference>
<evidence type="ECO:0000313" key="2">
    <source>
        <dbReference type="Proteomes" id="UP001274896"/>
    </source>
</evidence>
<name>A0AAE0QSQ7_9TELE</name>
<proteinExistence type="predicted"/>
<evidence type="ECO:0000313" key="1">
    <source>
        <dbReference type="EMBL" id="KAK3531185.1"/>
    </source>
</evidence>
<dbReference type="Gene3D" id="2.10.50.10">
    <property type="entry name" value="Tumor Necrosis Factor Receptor, subunit A, domain 2"/>
    <property type="match status" value="2"/>
</dbReference>
<accession>A0AAE0QSQ7</accession>
<reference evidence="1" key="1">
    <citation type="submission" date="2023-06" db="EMBL/GenBank/DDBJ databases">
        <title>Male Hemibagrus guttatus genome.</title>
        <authorList>
            <person name="Bian C."/>
        </authorList>
    </citation>
    <scope>NUCLEOTIDE SEQUENCE</scope>
    <source>
        <strain evidence="1">Male_cb2023</strain>
        <tissue evidence="1">Muscle</tissue>
    </source>
</reference>
<dbReference type="PANTHER" id="PTHR46104:SF1">
    <property type="entry name" value="GENE 9195-RELATED"/>
    <property type="match status" value="1"/>
</dbReference>
<dbReference type="PANTHER" id="PTHR46104">
    <property type="entry name" value="GENE 9195-RELATED-RELATED"/>
    <property type="match status" value="1"/>
</dbReference>
<gene>
    <name evidence="1" type="ORF">QTP70_015143</name>
</gene>
<sequence>MSLMDMVEGFFCPEGSSAPEPCEEGTYSSRPGLREASECTLCDGGRYCTGVGKTKPSGNCEGGFFCKQQSVSATPFDGTTGGLCPAGSFCSPGSAYPQPCPSGTFSNSTGLKHVQQCVKCPPGYYCLGLGSTSPTGLCSAGYYCSGGSASPVQHQVEEGHYSVEGAVKPEPCFLGTFQPVNLRSGDVCPAGYYCPEGTRHPHQYPCPVGTWSSVVGAQNLSFCSPCPAGFFCNKTGLTQPTGVCAAGTDMNKANTVVGKS</sequence>
<keyword evidence="2" id="KW-1185">Reference proteome</keyword>
<protein>
    <submittedName>
        <fullName evidence="1">Uncharacterized protein</fullName>
    </submittedName>
</protein>
<comment type="caution">
    <text evidence="1">The sequence shown here is derived from an EMBL/GenBank/DDBJ whole genome shotgun (WGS) entry which is preliminary data.</text>
</comment>
<dbReference type="InterPro" id="IPR009030">
    <property type="entry name" value="Growth_fac_rcpt_cys_sf"/>
</dbReference>
<dbReference type="AlphaFoldDB" id="A0AAE0QSQ7"/>
<dbReference type="EMBL" id="JAUCMX010000011">
    <property type="protein sequence ID" value="KAK3531185.1"/>
    <property type="molecule type" value="Genomic_DNA"/>
</dbReference>
<dbReference type="SUPFAM" id="SSF57184">
    <property type="entry name" value="Growth factor receptor domain"/>
    <property type="match status" value="1"/>
</dbReference>